<gene>
    <name evidence="2" type="ORF">KDB89_12200</name>
</gene>
<dbReference type="NCBIfam" id="TIGR04498">
    <property type="entry name" value="AbiV_defense"/>
    <property type="match status" value="1"/>
</dbReference>
<dbReference type="RefSeq" id="WP_219081412.1">
    <property type="nucleotide sequence ID" value="NZ_CP079216.1"/>
</dbReference>
<dbReference type="Proteomes" id="UP000824504">
    <property type="component" value="Chromosome"/>
</dbReference>
<feature type="compositionally biased region" description="Basic and acidic residues" evidence="1">
    <location>
        <begin position="223"/>
        <end position="232"/>
    </location>
</feature>
<evidence type="ECO:0000313" key="2">
    <source>
        <dbReference type="EMBL" id="QXT62490.1"/>
    </source>
</evidence>
<protein>
    <submittedName>
        <fullName evidence="2">AbiV family abortive infection protein</fullName>
    </submittedName>
</protein>
<organism evidence="2 3">
    <name type="scientific">Tessaracoccus palaemonis</name>
    <dbReference type="NCBI Taxonomy" id="2829499"/>
    <lineage>
        <taxon>Bacteria</taxon>
        <taxon>Bacillati</taxon>
        <taxon>Actinomycetota</taxon>
        <taxon>Actinomycetes</taxon>
        <taxon>Propionibacteriales</taxon>
        <taxon>Propionibacteriaceae</taxon>
        <taxon>Tessaracoccus</taxon>
    </lineage>
</organism>
<dbReference type="EMBL" id="CP079216">
    <property type="protein sequence ID" value="QXT62490.1"/>
    <property type="molecule type" value="Genomic_DNA"/>
</dbReference>
<dbReference type="Pfam" id="PF18728">
    <property type="entry name" value="HEPN_AbiV"/>
    <property type="match status" value="1"/>
</dbReference>
<accession>A0ABX8SJ77</accession>
<proteinExistence type="predicted"/>
<evidence type="ECO:0000313" key="3">
    <source>
        <dbReference type="Proteomes" id="UP000824504"/>
    </source>
</evidence>
<sequence length="232" mass="25156">MTSSSHHPAQELVLTAEYLRQLQCNAESLLADAQLLFEHQRWARTLALAVLATEAAGKAFLAIASLNPDNDLGGLKETRHEDKLTSAALLHLLFDGELSELESLLSQIDSDALHRQKLSAIYVDRRCDGVVSPSSVSHDDAALSIRDATRVIECAGRVLRQVSPDAIEAALLIHDTLAPALDAYTLEHGDASGLQVVRDLVAWGESLSDNESTSESGNIWSNHTDESFHNGQ</sequence>
<keyword evidence="3" id="KW-1185">Reference proteome</keyword>
<name>A0ABX8SJ77_9ACTN</name>
<evidence type="ECO:0000256" key="1">
    <source>
        <dbReference type="SAM" id="MobiDB-lite"/>
    </source>
</evidence>
<dbReference type="InterPro" id="IPR030987">
    <property type="entry name" value="AbiV"/>
</dbReference>
<feature type="region of interest" description="Disordered" evidence="1">
    <location>
        <begin position="209"/>
        <end position="232"/>
    </location>
</feature>
<feature type="compositionally biased region" description="Polar residues" evidence="1">
    <location>
        <begin position="209"/>
        <end position="222"/>
    </location>
</feature>
<reference evidence="2 3" key="1">
    <citation type="submission" date="2021-07" db="EMBL/GenBank/DDBJ databases">
        <title>complete genome sequencing of Tessaracoccus sp.J1M15.</title>
        <authorList>
            <person name="Bae J.-W."/>
            <person name="Kim D.-y."/>
        </authorList>
    </citation>
    <scope>NUCLEOTIDE SEQUENCE [LARGE SCALE GENOMIC DNA]</scope>
    <source>
        <strain evidence="2 3">J1M15</strain>
    </source>
</reference>